<dbReference type="Proteomes" id="UP000593591">
    <property type="component" value="Chromosome"/>
</dbReference>
<dbReference type="EMBL" id="CP031517">
    <property type="protein sequence ID" value="QOS39447.1"/>
    <property type="molecule type" value="Genomic_DNA"/>
</dbReference>
<accession>A0A7M1XJ62</accession>
<dbReference type="CDD" id="cd06223">
    <property type="entry name" value="PRTases_typeI"/>
    <property type="match status" value="1"/>
</dbReference>
<dbReference type="InterPro" id="IPR029057">
    <property type="entry name" value="PRTase-like"/>
</dbReference>
<evidence type="ECO:0000256" key="1">
    <source>
        <dbReference type="ARBA" id="ARBA00008007"/>
    </source>
</evidence>
<comment type="similarity">
    <text evidence="1">Belongs to the ComF/GntX family.</text>
</comment>
<dbReference type="PANTHER" id="PTHR47505">
    <property type="entry name" value="DNA UTILIZATION PROTEIN YHGH"/>
    <property type="match status" value="1"/>
</dbReference>
<dbReference type="KEGG" id="trc:DYE49_02835"/>
<organism evidence="2 3">
    <name type="scientific">Treponema rectale</name>
    <dbReference type="NCBI Taxonomy" id="744512"/>
    <lineage>
        <taxon>Bacteria</taxon>
        <taxon>Pseudomonadati</taxon>
        <taxon>Spirochaetota</taxon>
        <taxon>Spirochaetia</taxon>
        <taxon>Spirochaetales</taxon>
        <taxon>Treponemataceae</taxon>
        <taxon>Treponema</taxon>
    </lineage>
</organism>
<dbReference type="PANTHER" id="PTHR47505:SF1">
    <property type="entry name" value="DNA UTILIZATION PROTEIN YHGH"/>
    <property type="match status" value="1"/>
</dbReference>
<dbReference type="InterPro" id="IPR051910">
    <property type="entry name" value="ComF/GntX_DNA_util-trans"/>
</dbReference>
<proteinExistence type="inferred from homology"/>
<evidence type="ECO:0000313" key="2">
    <source>
        <dbReference type="EMBL" id="QOS39447.1"/>
    </source>
</evidence>
<dbReference type="AlphaFoldDB" id="A0A7M1XJ62"/>
<dbReference type="InterPro" id="IPR000836">
    <property type="entry name" value="PRTase_dom"/>
</dbReference>
<protein>
    <submittedName>
        <fullName evidence="2">ComF family protein</fullName>
    </submittedName>
</protein>
<dbReference type="SUPFAM" id="SSF53271">
    <property type="entry name" value="PRTase-like"/>
    <property type="match status" value="1"/>
</dbReference>
<evidence type="ECO:0000313" key="3">
    <source>
        <dbReference type="Proteomes" id="UP000593591"/>
    </source>
</evidence>
<gene>
    <name evidence="2" type="ORF">DYE49_02835</name>
</gene>
<name>A0A7M1XJ62_9SPIR</name>
<sequence length="215" mass="24735">MKLLDITRKPVCCKACFKDFTPSFSRMLLEKEPFLCDECISEIQKELVVKDTFGVKTTFLSNYDGILKNWLMNYKEYGDIMLAPCFLHVFLPLLRLKFPGYIYVPLPSAKERIEHRGFDHLPEMLKASNLPYCLALEKVSDGPEQKTLKASKRFKSKGIRLTSIAHELEGKKIVLFDDVMTSGSTFEQSYHEICQIHPKKVVGLILLDNFDKGME</sequence>
<dbReference type="Gene3D" id="3.40.50.2020">
    <property type="match status" value="1"/>
</dbReference>
<reference evidence="2 3" key="1">
    <citation type="submission" date="2018-08" db="EMBL/GenBank/DDBJ databases">
        <title>The first complete genome of Treponema rectale (CHPAT), a commensal spirochete of the bovine rectum.</title>
        <authorList>
            <person name="Staton G.J."/>
            <person name="Clegg S.R."/>
            <person name="Carter S.D."/>
            <person name="Radford A.D."/>
            <person name="Darby A."/>
            <person name="Hall N."/>
            <person name="Birtles R.J."/>
            <person name="Evans N.J."/>
        </authorList>
    </citation>
    <scope>NUCLEOTIDE SEQUENCE [LARGE SCALE GENOMIC DNA]</scope>
    <source>
        <strain evidence="2 3">CHPA</strain>
    </source>
</reference>